<dbReference type="Pfam" id="PF00563">
    <property type="entry name" value="EAL"/>
    <property type="match status" value="1"/>
</dbReference>
<dbReference type="eggNOG" id="COG2200">
    <property type="taxonomic scope" value="Bacteria"/>
</dbReference>
<feature type="domain" description="PAC" evidence="4">
    <location>
        <begin position="218"/>
        <end position="272"/>
    </location>
</feature>
<dbReference type="PROSITE" id="PS50110">
    <property type="entry name" value="RESPONSE_REGULATORY"/>
    <property type="match status" value="1"/>
</dbReference>
<evidence type="ECO:0000259" key="5">
    <source>
        <dbReference type="PROSITE" id="PS50883"/>
    </source>
</evidence>
<dbReference type="Gene3D" id="3.30.70.270">
    <property type="match status" value="2"/>
</dbReference>
<gene>
    <name evidence="7" type="ORF">SMGD1_1870</name>
</gene>
<dbReference type="Pfam" id="PF13426">
    <property type="entry name" value="PAS_9"/>
    <property type="match status" value="1"/>
</dbReference>
<dbReference type="CDD" id="cd00156">
    <property type="entry name" value="REC"/>
    <property type="match status" value="1"/>
</dbReference>
<name>B6BIN6_SULGG</name>
<dbReference type="InterPro" id="IPR029787">
    <property type="entry name" value="Nucleotide_cyclase"/>
</dbReference>
<dbReference type="SUPFAM" id="SSF52172">
    <property type="entry name" value="CheY-like"/>
    <property type="match status" value="1"/>
</dbReference>
<dbReference type="SUPFAM" id="SSF141868">
    <property type="entry name" value="EAL domain-like"/>
    <property type="match status" value="1"/>
</dbReference>
<evidence type="ECO:0000259" key="6">
    <source>
        <dbReference type="PROSITE" id="PS50887"/>
    </source>
</evidence>
<dbReference type="OrthoDB" id="9790732at2"/>
<dbReference type="Pfam" id="PF00990">
    <property type="entry name" value="GGDEF"/>
    <property type="match status" value="2"/>
</dbReference>
<keyword evidence="8" id="KW-1185">Reference proteome</keyword>
<comment type="caution">
    <text evidence="7">The sequence shown here is derived from an EMBL/GenBank/DDBJ whole genome shotgun (WGS) entry which is preliminary data.</text>
</comment>
<accession>B6BIN6</accession>
<sequence length="851" mass="97978">MNQDTKLLKNIKLLYVEDNDDVRESTLEILEYYFKDITIARDGEEGFELYEKSYQATNSYFHIVVSDIEMPKMNGVDMCKKIKEINTDQLLVLLTAHDSQEYLMEAINTGIDRFITKPVISVDDLINPLIDLSKKIMLEAEFNKRDFLLKQKNRIIDENIFMTVSDLNGKIIDISQAYMNFTGYTRDEVIGKNHSIFRNEGANPDIIKNLWATILADKEWTGKLKNNKYTGEEYWISSTISPLYDINHKKIGYTAIVQDITNTKRLESLSITDALTEIHNRRYFDYSLKREFKSAIWRKEKFGLLIIDVDFFKDYNDFYGHVKGDKVLKMVATEIKKNISDSVEDVFRIGGEEFAVFISDATDKEVEKIALELITNVELLEIEHEKSSVSKFITISIGAVNIDGSENIMSNEDLYNLADNNLYKAKEGGRNRVVYNVNTSSINTLKNLDVITKLPNRQSLIHDLSLIQEEAMLVLLHINQINSIKDLYGIEAVGDMVSQKAKQLSQIIIDDNVTLYSLNMQEFAILVTSRILFDKYLALLKYSILTNSDENIYYADDENYLVPDFTAGVSYGMLNIFNQADIVLQEAIMAKKNLIIYKNNQTTLELQKSTLNRLRVYKKALHSGNIIPYFQPIIDVRDNSILKYEALARLLTDTGEIVTPYYFLDSAKQDNTFEFFTRQMMQKVFNIYAKKKTDISINITYENINSESMQAYIKNRLEKYGGDGITFEIVESEDIEDYELIEDFILMLKEYNCKVSIDDFGSGYSNFTNIIKLNIDYIKLDGSLIEKLNIDKNVEHMITALLSFAKNAGIKTIAEFVSTKELDKKVRELGVDYIQGYLYGEPKSAESYDIV</sequence>
<dbReference type="STRING" id="929558.SMGD1_1870"/>
<evidence type="ECO:0000259" key="3">
    <source>
        <dbReference type="PROSITE" id="PS50112"/>
    </source>
</evidence>
<dbReference type="SMART" id="SM00267">
    <property type="entry name" value="GGDEF"/>
    <property type="match status" value="1"/>
</dbReference>
<dbReference type="InterPro" id="IPR035965">
    <property type="entry name" value="PAS-like_dom_sf"/>
</dbReference>
<dbReference type="Proteomes" id="UP000006431">
    <property type="component" value="Unassembled WGS sequence"/>
</dbReference>
<dbReference type="eggNOG" id="COG4753">
    <property type="taxonomic scope" value="Bacteria"/>
</dbReference>
<dbReference type="CDD" id="cd01949">
    <property type="entry name" value="GGDEF"/>
    <property type="match status" value="1"/>
</dbReference>
<feature type="domain" description="Response regulatory" evidence="2">
    <location>
        <begin position="12"/>
        <end position="132"/>
    </location>
</feature>
<dbReference type="RefSeq" id="WP_008335755.1">
    <property type="nucleotide sequence ID" value="NZ_AFRZ01000001.1"/>
</dbReference>
<dbReference type="PANTHER" id="PTHR33121">
    <property type="entry name" value="CYCLIC DI-GMP PHOSPHODIESTERASE PDEF"/>
    <property type="match status" value="1"/>
</dbReference>
<dbReference type="SUPFAM" id="SSF55073">
    <property type="entry name" value="Nucleotide cyclase"/>
    <property type="match status" value="2"/>
</dbReference>
<dbReference type="AlphaFoldDB" id="B6BIN6"/>
<dbReference type="NCBIfam" id="TIGR00254">
    <property type="entry name" value="GGDEF"/>
    <property type="match status" value="1"/>
</dbReference>
<dbReference type="Gene3D" id="3.20.20.450">
    <property type="entry name" value="EAL domain"/>
    <property type="match status" value="1"/>
</dbReference>
<dbReference type="Gene3D" id="3.30.450.20">
    <property type="entry name" value="PAS domain"/>
    <property type="match status" value="1"/>
</dbReference>
<evidence type="ECO:0000313" key="7">
    <source>
        <dbReference type="EMBL" id="EHP30393.1"/>
    </source>
</evidence>
<evidence type="ECO:0000313" key="8">
    <source>
        <dbReference type="Proteomes" id="UP000006431"/>
    </source>
</evidence>
<dbReference type="CDD" id="cd01948">
    <property type="entry name" value="EAL"/>
    <property type="match status" value="1"/>
</dbReference>
<protein>
    <submittedName>
        <fullName evidence="7">Diguanylate cyclase/phosphodiesterase (GGDEF &amp; EAL domains) with PAS/PAC sensor</fullName>
    </submittedName>
</protein>
<dbReference type="FunFam" id="3.30.70.270:FF:000001">
    <property type="entry name" value="Diguanylate cyclase domain protein"/>
    <property type="match status" value="1"/>
</dbReference>
<dbReference type="PANTHER" id="PTHR33121:SF71">
    <property type="entry name" value="OXYGEN SENSOR PROTEIN DOSP"/>
    <property type="match status" value="1"/>
</dbReference>
<proteinExistence type="predicted"/>
<dbReference type="CDD" id="cd00130">
    <property type="entry name" value="PAS"/>
    <property type="match status" value="1"/>
</dbReference>
<feature type="domain" description="GGDEF" evidence="6">
    <location>
        <begin position="300"/>
        <end position="438"/>
    </location>
</feature>
<evidence type="ECO:0000259" key="2">
    <source>
        <dbReference type="PROSITE" id="PS50110"/>
    </source>
</evidence>
<dbReference type="PROSITE" id="PS50113">
    <property type="entry name" value="PAC"/>
    <property type="match status" value="1"/>
</dbReference>
<dbReference type="InterPro" id="IPR043128">
    <property type="entry name" value="Rev_trsase/Diguanyl_cyclase"/>
</dbReference>
<dbReference type="GO" id="GO:0000160">
    <property type="term" value="P:phosphorelay signal transduction system"/>
    <property type="evidence" value="ECO:0007669"/>
    <property type="project" value="InterPro"/>
</dbReference>
<feature type="domain" description="PAS" evidence="3">
    <location>
        <begin position="162"/>
        <end position="193"/>
    </location>
</feature>
<dbReference type="PROSITE" id="PS50887">
    <property type="entry name" value="GGDEF"/>
    <property type="match status" value="1"/>
</dbReference>
<dbReference type="InterPro" id="IPR000160">
    <property type="entry name" value="GGDEF_dom"/>
</dbReference>
<dbReference type="Pfam" id="PF00072">
    <property type="entry name" value="Response_reg"/>
    <property type="match status" value="1"/>
</dbReference>
<accession>H1FW11</accession>
<dbReference type="PATRIC" id="fig|929558.5.peg.1865"/>
<dbReference type="InterPro" id="IPR011006">
    <property type="entry name" value="CheY-like_superfamily"/>
</dbReference>
<dbReference type="InterPro" id="IPR000014">
    <property type="entry name" value="PAS"/>
</dbReference>
<dbReference type="NCBIfam" id="TIGR00229">
    <property type="entry name" value="sensory_box"/>
    <property type="match status" value="1"/>
</dbReference>
<evidence type="ECO:0000259" key="4">
    <source>
        <dbReference type="PROSITE" id="PS50113"/>
    </source>
</evidence>
<evidence type="ECO:0000256" key="1">
    <source>
        <dbReference type="PROSITE-ProRule" id="PRU00169"/>
    </source>
</evidence>
<reference evidence="7 8" key="1">
    <citation type="journal article" date="2012" name="Proc. Natl. Acad. Sci. U.S.A.">
        <title>Genome and physiology of a model Epsilonproteobacterium responsible for sulfide detoxification in marine oxygen depletion zones.</title>
        <authorList>
            <person name="Grote J."/>
            <person name="Schott T."/>
            <person name="Bruckner C.G."/>
            <person name="Glockner F.O."/>
            <person name="Jost G."/>
            <person name="Teeling H."/>
            <person name="Labrenz M."/>
            <person name="Jurgens K."/>
        </authorList>
    </citation>
    <scope>NUCLEOTIDE SEQUENCE [LARGE SCALE GENOMIC DNA]</scope>
    <source>
        <strain evidence="7 8">GD1</strain>
    </source>
</reference>
<dbReference type="SMART" id="SM00052">
    <property type="entry name" value="EAL"/>
    <property type="match status" value="1"/>
</dbReference>
<dbReference type="EMBL" id="AFRZ01000001">
    <property type="protein sequence ID" value="EHP30393.1"/>
    <property type="molecule type" value="Genomic_DNA"/>
</dbReference>
<feature type="modified residue" description="4-aspartylphosphate" evidence="1">
    <location>
        <position position="67"/>
    </location>
</feature>
<dbReference type="PROSITE" id="PS50112">
    <property type="entry name" value="PAS"/>
    <property type="match status" value="1"/>
</dbReference>
<dbReference type="SMART" id="SM00448">
    <property type="entry name" value="REC"/>
    <property type="match status" value="1"/>
</dbReference>
<dbReference type="eggNOG" id="COG2199">
    <property type="taxonomic scope" value="Bacteria"/>
</dbReference>
<dbReference type="Gene3D" id="3.40.50.2300">
    <property type="match status" value="1"/>
</dbReference>
<dbReference type="InterPro" id="IPR001633">
    <property type="entry name" value="EAL_dom"/>
</dbReference>
<dbReference type="eggNOG" id="COG3706">
    <property type="taxonomic scope" value="Bacteria"/>
</dbReference>
<dbReference type="InterPro" id="IPR050706">
    <property type="entry name" value="Cyclic-di-GMP_PDE-like"/>
</dbReference>
<dbReference type="HOGENOM" id="CLU_000445_70_50_7"/>
<dbReference type="InterPro" id="IPR035919">
    <property type="entry name" value="EAL_sf"/>
</dbReference>
<dbReference type="InterPro" id="IPR000700">
    <property type="entry name" value="PAS-assoc_C"/>
</dbReference>
<dbReference type="GO" id="GO:0071111">
    <property type="term" value="F:cyclic-guanylate-specific phosphodiesterase activity"/>
    <property type="evidence" value="ECO:0007669"/>
    <property type="project" value="InterPro"/>
</dbReference>
<keyword evidence="1" id="KW-0597">Phosphoprotein</keyword>
<organism evidence="7 8">
    <name type="scientific">Sulfurimonas gotlandica (strain DSM 19862 / JCM 16533 / GD1)</name>
    <dbReference type="NCBI Taxonomy" id="929558"/>
    <lineage>
        <taxon>Bacteria</taxon>
        <taxon>Pseudomonadati</taxon>
        <taxon>Campylobacterota</taxon>
        <taxon>Epsilonproteobacteria</taxon>
        <taxon>Campylobacterales</taxon>
        <taxon>Sulfurimonadaceae</taxon>
        <taxon>Sulfurimonas</taxon>
    </lineage>
</organism>
<dbReference type="SUPFAM" id="SSF55785">
    <property type="entry name" value="PYP-like sensor domain (PAS domain)"/>
    <property type="match status" value="1"/>
</dbReference>
<dbReference type="PROSITE" id="PS50883">
    <property type="entry name" value="EAL"/>
    <property type="match status" value="1"/>
</dbReference>
<dbReference type="InterPro" id="IPR001789">
    <property type="entry name" value="Sig_transdc_resp-reg_receiver"/>
</dbReference>
<feature type="domain" description="EAL" evidence="5">
    <location>
        <begin position="610"/>
        <end position="851"/>
    </location>
</feature>